<proteinExistence type="predicted"/>
<keyword evidence="1" id="KW-0732">Signal</keyword>
<evidence type="ECO:0000313" key="3">
    <source>
        <dbReference type="EMBL" id="MBP1851866.1"/>
    </source>
</evidence>
<name>A0ABS4E1S3_9HYPH</name>
<protein>
    <submittedName>
        <fullName evidence="3">Endonuclease YncB(Thermonuclease family)</fullName>
    </submittedName>
</protein>
<keyword evidence="3" id="KW-0378">Hydrolase</keyword>
<dbReference type="PROSITE" id="PS00430">
    <property type="entry name" value="TONB_DEPENDENT_REC_1"/>
    <property type="match status" value="1"/>
</dbReference>
<dbReference type="PROSITE" id="PS50830">
    <property type="entry name" value="TNASE_3"/>
    <property type="match status" value="1"/>
</dbReference>
<reference evidence="3 4" key="1">
    <citation type="submission" date="2021-03" db="EMBL/GenBank/DDBJ databases">
        <title>Genomic Encyclopedia of Type Strains, Phase IV (KMG-IV): sequencing the most valuable type-strain genomes for metagenomic binning, comparative biology and taxonomic classification.</title>
        <authorList>
            <person name="Goeker M."/>
        </authorList>
    </citation>
    <scope>NUCLEOTIDE SEQUENCE [LARGE SCALE GENOMIC DNA]</scope>
    <source>
        <strain evidence="3 4">DSM 21600</strain>
    </source>
</reference>
<dbReference type="SUPFAM" id="SSF50199">
    <property type="entry name" value="Staphylococcal nuclease"/>
    <property type="match status" value="1"/>
</dbReference>
<dbReference type="InterPro" id="IPR010916">
    <property type="entry name" value="TonB_box_CS"/>
</dbReference>
<evidence type="ECO:0000256" key="1">
    <source>
        <dbReference type="SAM" id="SignalP"/>
    </source>
</evidence>
<dbReference type="Proteomes" id="UP000759443">
    <property type="component" value="Unassembled WGS sequence"/>
</dbReference>
<feature type="signal peptide" evidence="1">
    <location>
        <begin position="1"/>
        <end position="25"/>
    </location>
</feature>
<organism evidence="3 4">
    <name type="scientific">Rhizobium halophytocola</name>
    <dbReference type="NCBI Taxonomy" id="735519"/>
    <lineage>
        <taxon>Bacteria</taxon>
        <taxon>Pseudomonadati</taxon>
        <taxon>Pseudomonadota</taxon>
        <taxon>Alphaproteobacteria</taxon>
        <taxon>Hyphomicrobiales</taxon>
        <taxon>Rhizobiaceae</taxon>
        <taxon>Rhizobium/Agrobacterium group</taxon>
        <taxon>Rhizobium</taxon>
    </lineage>
</organism>
<accession>A0ABS4E1S3</accession>
<gene>
    <name evidence="3" type="ORF">J2Z17_003318</name>
</gene>
<comment type="caution">
    <text evidence="3">The sequence shown here is derived from an EMBL/GenBank/DDBJ whole genome shotgun (WGS) entry which is preliminary data.</text>
</comment>
<evidence type="ECO:0000259" key="2">
    <source>
        <dbReference type="PROSITE" id="PS50830"/>
    </source>
</evidence>
<feature type="domain" description="TNase-like" evidence="2">
    <location>
        <begin position="31"/>
        <end position="139"/>
    </location>
</feature>
<dbReference type="InterPro" id="IPR016071">
    <property type="entry name" value="Staphylococal_nuclease_OB-fold"/>
</dbReference>
<evidence type="ECO:0000313" key="4">
    <source>
        <dbReference type="Proteomes" id="UP000759443"/>
    </source>
</evidence>
<feature type="chain" id="PRO_5045992531" evidence="1">
    <location>
        <begin position="26"/>
        <end position="151"/>
    </location>
</feature>
<keyword evidence="3" id="KW-0255">Endonuclease</keyword>
<sequence>MRNLSRIALLACLFTASGLAGQAVAAQHISGPVTATIIRIVDGDTMLVDAEPWPQQIMRVYVRLRGIDAPEKRSKCSAMRAAGARAQTALAEMTAASPTITLIDISGDKYFGRIVADVVLNDGQGLSDKLLQAGLVRPYDGGRKLKLACTL</sequence>
<dbReference type="GO" id="GO:0004519">
    <property type="term" value="F:endonuclease activity"/>
    <property type="evidence" value="ECO:0007669"/>
    <property type="project" value="UniProtKB-KW"/>
</dbReference>
<dbReference type="Pfam" id="PF00565">
    <property type="entry name" value="SNase"/>
    <property type="match status" value="1"/>
</dbReference>
<keyword evidence="3" id="KW-0540">Nuclease</keyword>
<dbReference type="Gene3D" id="2.40.50.90">
    <property type="match status" value="1"/>
</dbReference>
<dbReference type="EMBL" id="JAGGJU010000009">
    <property type="protein sequence ID" value="MBP1851866.1"/>
    <property type="molecule type" value="Genomic_DNA"/>
</dbReference>
<keyword evidence="4" id="KW-1185">Reference proteome</keyword>
<dbReference type="RefSeq" id="WP_209946718.1">
    <property type="nucleotide sequence ID" value="NZ_JAGGJU010000009.1"/>
</dbReference>
<dbReference type="SMART" id="SM00318">
    <property type="entry name" value="SNc"/>
    <property type="match status" value="1"/>
</dbReference>
<dbReference type="InterPro" id="IPR035437">
    <property type="entry name" value="SNase_OB-fold_sf"/>
</dbReference>